<accession>A0A6A6XK90</accession>
<keyword evidence="2" id="KW-1185">Reference proteome</keyword>
<reference evidence="1" key="1">
    <citation type="journal article" date="2020" name="Stud. Mycol.">
        <title>101 Dothideomycetes genomes: a test case for predicting lifestyles and emergence of pathogens.</title>
        <authorList>
            <person name="Haridas S."/>
            <person name="Albert R."/>
            <person name="Binder M."/>
            <person name="Bloem J."/>
            <person name="Labutti K."/>
            <person name="Salamov A."/>
            <person name="Andreopoulos B."/>
            <person name="Baker S."/>
            <person name="Barry K."/>
            <person name="Bills G."/>
            <person name="Bluhm B."/>
            <person name="Cannon C."/>
            <person name="Castanera R."/>
            <person name="Culley D."/>
            <person name="Daum C."/>
            <person name="Ezra D."/>
            <person name="Gonzalez J."/>
            <person name="Henrissat B."/>
            <person name="Kuo A."/>
            <person name="Liang C."/>
            <person name="Lipzen A."/>
            <person name="Lutzoni F."/>
            <person name="Magnuson J."/>
            <person name="Mondo S."/>
            <person name="Nolan M."/>
            <person name="Ohm R."/>
            <person name="Pangilinan J."/>
            <person name="Park H.-J."/>
            <person name="Ramirez L."/>
            <person name="Alfaro M."/>
            <person name="Sun H."/>
            <person name="Tritt A."/>
            <person name="Yoshinaga Y."/>
            <person name="Zwiers L.-H."/>
            <person name="Turgeon B."/>
            <person name="Goodwin S."/>
            <person name="Spatafora J."/>
            <person name="Crous P."/>
            <person name="Grigoriev I."/>
        </authorList>
    </citation>
    <scope>NUCLEOTIDE SEQUENCE</scope>
    <source>
        <strain evidence="1">CBS 109.77</strain>
    </source>
</reference>
<evidence type="ECO:0000313" key="1">
    <source>
        <dbReference type="EMBL" id="KAF2796832.1"/>
    </source>
</evidence>
<protein>
    <submittedName>
        <fullName evidence="1">Uncharacterized protein</fullName>
    </submittedName>
</protein>
<name>A0A6A6XK90_9PLEO</name>
<gene>
    <name evidence="1" type="ORF">K505DRAFT_155831</name>
</gene>
<organism evidence="1 2">
    <name type="scientific">Melanomma pulvis-pyrius CBS 109.77</name>
    <dbReference type="NCBI Taxonomy" id="1314802"/>
    <lineage>
        <taxon>Eukaryota</taxon>
        <taxon>Fungi</taxon>
        <taxon>Dikarya</taxon>
        <taxon>Ascomycota</taxon>
        <taxon>Pezizomycotina</taxon>
        <taxon>Dothideomycetes</taxon>
        <taxon>Pleosporomycetidae</taxon>
        <taxon>Pleosporales</taxon>
        <taxon>Melanommataceae</taxon>
        <taxon>Melanomma</taxon>
    </lineage>
</organism>
<evidence type="ECO:0000313" key="2">
    <source>
        <dbReference type="Proteomes" id="UP000799757"/>
    </source>
</evidence>
<dbReference type="AlphaFoldDB" id="A0A6A6XK90"/>
<sequence length="106" mass="11563">MIPFPTVFLSIKSFSCQTVSLAPLFLCVGRKGLAQSAQFPCTQGAVVETTRGSIETRSNHEVLNACALSLDVRARELSHKVDFLFASLSEAGFKWHSTITMIGRSN</sequence>
<dbReference type="Proteomes" id="UP000799757">
    <property type="component" value="Unassembled WGS sequence"/>
</dbReference>
<proteinExistence type="predicted"/>
<dbReference type="EMBL" id="MU001821">
    <property type="protein sequence ID" value="KAF2796832.1"/>
    <property type="molecule type" value="Genomic_DNA"/>
</dbReference>